<dbReference type="InterPro" id="IPR018114">
    <property type="entry name" value="TRYPSIN_HIS"/>
</dbReference>
<accession>A0AAD3QY83</accession>
<dbReference type="Pfam" id="PF00089">
    <property type="entry name" value="Trypsin"/>
    <property type="match status" value="1"/>
</dbReference>
<dbReference type="PANTHER" id="PTHR24271:SF87">
    <property type="entry name" value="ARGININE ESTERASE-LIKE-RELATED"/>
    <property type="match status" value="1"/>
</dbReference>
<dbReference type="PROSITE" id="PS00134">
    <property type="entry name" value="TRYPSIN_HIS"/>
    <property type="match status" value="1"/>
</dbReference>
<evidence type="ECO:0000313" key="4">
    <source>
        <dbReference type="EMBL" id="GLD50414.1"/>
    </source>
</evidence>
<dbReference type="InterPro" id="IPR043504">
    <property type="entry name" value="Peptidase_S1_PA_chymotrypsin"/>
</dbReference>
<dbReference type="InterPro" id="IPR001254">
    <property type="entry name" value="Trypsin_dom"/>
</dbReference>
<dbReference type="Proteomes" id="UP001279410">
    <property type="component" value="Unassembled WGS sequence"/>
</dbReference>
<proteinExistence type="predicted"/>
<gene>
    <name evidence="4" type="ORF">AKAME5_002794600</name>
</gene>
<dbReference type="InterPro" id="IPR009003">
    <property type="entry name" value="Peptidase_S1_PA"/>
</dbReference>
<dbReference type="EMBL" id="BRZM01003569">
    <property type="protein sequence ID" value="GLD50414.1"/>
    <property type="molecule type" value="Genomic_DNA"/>
</dbReference>
<dbReference type="Gene3D" id="2.40.10.10">
    <property type="entry name" value="Trypsin-like serine proteases"/>
    <property type="match status" value="1"/>
</dbReference>
<evidence type="ECO:0000313" key="5">
    <source>
        <dbReference type="Proteomes" id="UP001279410"/>
    </source>
</evidence>
<reference evidence="4" key="1">
    <citation type="submission" date="2022-08" db="EMBL/GenBank/DDBJ databases">
        <title>Genome sequencing of akame (Lates japonicus).</title>
        <authorList>
            <person name="Hashiguchi Y."/>
            <person name="Takahashi H."/>
        </authorList>
    </citation>
    <scope>NUCLEOTIDE SEQUENCE</scope>
    <source>
        <strain evidence="4">Kochi</strain>
    </source>
</reference>
<keyword evidence="2" id="KW-0732">Signal</keyword>
<sequence length="72" mass="7994">MHGLHGLHKFLLFHLLTCLGRSALGSRIIHGKIVPENSMPYMVSVQNNNGHICGGFLVREDFVVTAAHCNRK</sequence>
<organism evidence="4 5">
    <name type="scientific">Lates japonicus</name>
    <name type="common">Japanese lates</name>
    <dbReference type="NCBI Taxonomy" id="270547"/>
    <lineage>
        <taxon>Eukaryota</taxon>
        <taxon>Metazoa</taxon>
        <taxon>Chordata</taxon>
        <taxon>Craniata</taxon>
        <taxon>Vertebrata</taxon>
        <taxon>Euteleostomi</taxon>
        <taxon>Actinopterygii</taxon>
        <taxon>Neopterygii</taxon>
        <taxon>Teleostei</taxon>
        <taxon>Neoteleostei</taxon>
        <taxon>Acanthomorphata</taxon>
        <taxon>Carangaria</taxon>
        <taxon>Carangaria incertae sedis</taxon>
        <taxon>Centropomidae</taxon>
        <taxon>Lates</taxon>
    </lineage>
</organism>
<dbReference type="GO" id="GO:0006508">
    <property type="term" value="P:proteolysis"/>
    <property type="evidence" value="ECO:0007669"/>
    <property type="project" value="InterPro"/>
</dbReference>
<evidence type="ECO:0000259" key="3">
    <source>
        <dbReference type="Pfam" id="PF00089"/>
    </source>
</evidence>
<feature type="domain" description="Peptidase S1" evidence="3">
    <location>
        <begin position="28"/>
        <end position="70"/>
    </location>
</feature>
<feature type="signal peptide" evidence="2">
    <location>
        <begin position="1"/>
        <end position="25"/>
    </location>
</feature>
<dbReference type="GO" id="GO:0004252">
    <property type="term" value="F:serine-type endopeptidase activity"/>
    <property type="evidence" value="ECO:0007669"/>
    <property type="project" value="InterPro"/>
</dbReference>
<protein>
    <submittedName>
        <fullName evidence="4">Mite allergen Eur m 3-like protein</fullName>
    </submittedName>
</protein>
<feature type="chain" id="PRO_5042249101" evidence="2">
    <location>
        <begin position="26"/>
        <end position="72"/>
    </location>
</feature>
<evidence type="ECO:0000256" key="2">
    <source>
        <dbReference type="SAM" id="SignalP"/>
    </source>
</evidence>
<name>A0AAD3QY83_LATJO</name>
<dbReference type="PANTHER" id="PTHR24271">
    <property type="entry name" value="KALLIKREIN-RELATED"/>
    <property type="match status" value="1"/>
</dbReference>
<dbReference type="AlphaFoldDB" id="A0AAD3QY83"/>
<keyword evidence="1" id="KW-1015">Disulfide bond</keyword>
<dbReference type="SUPFAM" id="SSF50494">
    <property type="entry name" value="Trypsin-like serine proteases"/>
    <property type="match status" value="1"/>
</dbReference>
<keyword evidence="5" id="KW-1185">Reference proteome</keyword>
<comment type="caution">
    <text evidence="4">The sequence shown here is derived from an EMBL/GenBank/DDBJ whole genome shotgun (WGS) entry which is preliminary data.</text>
</comment>
<evidence type="ECO:0000256" key="1">
    <source>
        <dbReference type="ARBA" id="ARBA00023157"/>
    </source>
</evidence>